<dbReference type="NCBIfam" id="TIGR02009">
    <property type="entry name" value="PGMB-YQAB-SF"/>
    <property type="match status" value="1"/>
</dbReference>
<feature type="site" description="Important for catalytic activity and assists the phosphoryl transfer reaction to Asp8 by balancing charge and orienting the reacting groups" evidence="5">
    <location>
        <position position="116"/>
    </location>
</feature>
<feature type="binding site" evidence="3">
    <location>
        <position position="54"/>
    </location>
    <ligand>
        <name>substrate</name>
    </ligand>
</feature>
<dbReference type="KEGG" id="pyg:AWM70_22150"/>
<dbReference type="Pfam" id="PF00702">
    <property type="entry name" value="Hydrolase"/>
    <property type="match status" value="1"/>
</dbReference>
<dbReference type="CDD" id="cd02598">
    <property type="entry name" value="HAD_BPGM"/>
    <property type="match status" value="1"/>
</dbReference>
<dbReference type="EMBL" id="CP014167">
    <property type="protein sequence ID" value="ANS76951.1"/>
    <property type="molecule type" value="Genomic_DNA"/>
</dbReference>
<dbReference type="InterPro" id="IPR010972">
    <property type="entry name" value="Beta-PGM"/>
</dbReference>
<dbReference type="PANTHER" id="PTHR43481:SF4">
    <property type="entry name" value="GLYCEROL-1-PHOSPHATE PHOSPHOHYDROLASE 1-RELATED"/>
    <property type="match status" value="1"/>
</dbReference>
<feature type="binding site" evidence="4">
    <location>
        <position position="11"/>
    </location>
    <ligand>
        <name>Mg(2+)</name>
        <dbReference type="ChEBI" id="CHEBI:18420"/>
    </ligand>
</feature>
<dbReference type="SFLD" id="SFLDG01135">
    <property type="entry name" value="C1.5.6:_HAD__Beta-PGM__Phospha"/>
    <property type="match status" value="1"/>
</dbReference>
<dbReference type="InterPro" id="IPR023198">
    <property type="entry name" value="PGP-like_dom2"/>
</dbReference>
<dbReference type="InterPro" id="IPR006439">
    <property type="entry name" value="HAD-SF_hydro_IA"/>
</dbReference>
<dbReference type="GO" id="GO:0000287">
    <property type="term" value="F:magnesium ion binding"/>
    <property type="evidence" value="ECO:0007669"/>
    <property type="project" value="InterPro"/>
</dbReference>
<feature type="active site" description="Proton donor/acceptor" evidence="2">
    <location>
        <position position="13"/>
    </location>
</feature>
<dbReference type="Gene3D" id="1.10.150.240">
    <property type="entry name" value="Putative phosphatase, domain 2"/>
    <property type="match status" value="1"/>
</dbReference>
<feature type="binding site" evidence="3">
    <location>
        <position position="78"/>
    </location>
    <ligand>
        <name>substrate</name>
    </ligand>
</feature>
<dbReference type="NCBIfam" id="TIGR01990">
    <property type="entry name" value="bPGM"/>
    <property type="match status" value="1"/>
</dbReference>
<sequence>MLEHMKGAIFDLDGVIVDTAKYHFLAWRELAAQLGFEFTEQDNERLKGVSRMESLRILLEVGGLELPEEQQQKLAESKNAKYVEYISKLEQSELLPGVREYLTGLREQGVKIALGSASKNAAFILERLGIAGLFDAVVDGTKVSKAKPDPEVFLTACRELGLAPQECVVFEDAAAGVAAAKAAGTGIVGIGRPEVLGEADWVVAGVFELVQANNK</sequence>
<name>A0A1B1N684_9BACL</name>
<feature type="binding site" evidence="3">
    <location>
        <position position="147"/>
    </location>
    <ligand>
        <name>substrate</name>
    </ligand>
</feature>
<dbReference type="GO" id="GO:0005975">
    <property type="term" value="P:carbohydrate metabolic process"/>
    <property type="evidence" value="ECO:0007669"/>
    <property type="project" value="InterPro"/>
</dbReference>
<dbReference type="SFLD" id="SFLDS00003">
    <property type="entry name" value="Haloacid_Dehalogenase"/>
    <property type="match status" value="1"/>
</dbReference>
<feature type="binding site" evidence="4">
    <location>
        <position position="13"/>
    </location>
    <ligand>
        <name>Mg(2+)</name>
        <dbReference type="ChEBI" id="CHEBI:18420"/>
    </ligand>
</feature>
<dbReference type="InterPro" id="IPR051806">
    <property type="entry name" value="HAD-like_SPP"/>
</dbReference>
<dbReference type="PANTHER" id="PTHR43481">
    <property type="entry name" value="FRUCTOSE-1-PHOSPHATE PHOSPHATASE"/>
    <property type="match status" value="1"/>
</dbReference>
<feature type="site" description="Important for catalytic activity and assists the phosphoryl transfer reaction to Asp8 by balancing charge and orienting the reacting groups" evidence="5">
    <location>
        <position position="147"/>
    </location>
</feature>
<evidence type="ECO:0000256" key="2">
    <source>
        <dbReference type="PIRSR" id="PIRSR610972-1"/>
    </source>
</evidence>
<dbReference type="SUPFAM" id="SSF56784">
    <property type="entry name" value="HAD-like"/>
    <property type="match status" value="1"/>
</dbReference>
<comment type="similarity">
    <text evidence="1">Belongs to the HAD-like hydrolase superfamily. CbbY/CbbZ/Gph/YieH family.</text>
</comment>
<evidence type="ECO:0000256" key="1">
    <source>
        <dbReference type="ARBA" id="ARBA00006171"/>
    </source>
</evidence>
<dbReference type="STRING" id="1462996.AWM70_22150"/>
<protein>
    <submittedName>
        <fullName evidence="6">Beta-phosphoglucomutase</fullName>
    </submittedName>
</protein>
<reference evidence="6 7" key="1">
    <citation type="submission" date="2016-01" db="EMBL/GenBank/DDBJ databases">
        <title>Complete Genome Sequence of Paenibacillus yonginensis DCY84, a novel Plant Growth-Promoting Bacteria with Elicitation of Induced Systemic Resistance.</title>
        <authorList>
            <person name="Kim Y.J."/>
            <person name="Yang D.C."/>
            <person name="Sukweenadhi J."/>
        </authorList>
    </citation>
    <scope>NUCLEOTIDE SEQUENCE [LARGE SCALE GENOMIC DNA]</scope>
    <source>
        <strain evidence="6 7">DCY84</strain>
    </source>
</reference>
<keyword evidence="7" id="KW-1185">Reference proteome</keyword>
<feature type="active site" description="Nucleophile" evidence="2">
    <location>
        <position position="11"/>
    </location>
</feature>
<keyword evidence="4" id="KW-0460">Magnesium</keyword>
<dbReference type="InterPro" id="IPR010976">
    <property type="entry name" value="B-phosphoglucomutase_hydrolase"/>
</dbReference>
<dbReference type="InterPro" id="IPR023214">
    <property type="entry name" value="HAD_sf"/>
</dbReference>
<dbReference type="RefSeq" id="WP_068700085.1">
    <property type="nucleotide sequence ID" value="NZ_CP014167.1"/>
</dbReference>
<dbReference type="AlphaFoldDB" id="A0A1B1N684"/>
<dbReference type="SFLD" id="SFLDG01129">
    <property type="entry name" value="C1.5:_HAD__Beta-PGM__Phosphata"/>
    <property type="match status" value="1"/>
</dbReference>
<dbReference type="NCBIfam" id="TIGR01509">
    <property type="entry name" value="HAD-SF-IA-v3"/>
    <property type="match status" value="1"/>
</dbReference>
<evidence type="ECO:0000313" key="6">
    <source>
        <dbReference type="EMBL" id="ANS76951.1"/>
    </source>
</evidence>
<dbReference type="GO" id="GO:0008801">
    <property type="term" value="F:beta-phosphoglucomutase activity"/>
    <property type="evidence" value="ECO:0007669"/>
    <property type="project" value="InterPro"/>
</dbReference>
<proteinExistence type="inferred from homology"/>
<feature type="binding site" evidence="3">
    <location>
        <begin position="116"/>
        <end position="120"/>
    </location>
    <ligand>
        <name>substrate</name>
    </ligand>
</feature>
<gene>
    <name evidence="6" type="ORF">AWM70_22150</name>
</gene>
<feature type="binding site" evidence="3">
    <location>
        <begin position="11"/>
        <end position="13"/>
    </location>
    <ligand>
        <name>substrate</name>
    </ligand>
</feature>
<feature type="binding site" evidence="3">
    <location>
        <position position="27"/>
    </location>
    <ligand>
        <name>substrate</name>
    </ligand>
</feature>
<dbReference type="GO" id="GO:0050308">
    <property type="term" value="F:sugar-phosphatase activity"/>
    <property type="evidence" value="ECO:0007669"/>
    <property type="project" value="TreeGrafter"/>
</dbReference>
<evidence type="ECO:0000256" key="3">
    <source>
        <dbReference type="PIRSR" id="PIRSR610972-2"/>
    </source>
</evidence>
<evidence type="ECO:0000313" key="7">
    <source>
        <dbReference type="Proteomes" id="UP000092573"/>
    </source>
</evidence>
<feature type="binding site" evidence="4">
    <location>
        <position position="171"/>
    </location>
    <ligand>
        <name>Mg(2+)</name>
        <dbReference type="ChEBI" id="CHEBI:18420"/>
    </ligand>
</feature>
<dbReference type="OrthoDB" id="9797743at2"/>
<accession>A0A1B1N684</accession>
<organism evidence="6 7">
    <name type="scientific">Paenibacillus yonginensis</name>
    <dbReference type="NCBI Taxonomy" id="1462996"/>
    <lineage>
        <taxon>Bacteria</taxon>
        <taxon>Bacillati</taxon>
        <taxon>Bacillota</taxon>
        <taxon>Bacilli</taxon>
        <taxon>Bacillales</taxon>
        <taxon>Paenibacillaceae</taxon>
        <taxon>Paenibacillus</taxon>
    </lineage>
</organism>
<dbReference type="PRINTS" id="PR00413">
    <property type="entry name" value="HADHALOGNASE"/>
</dbReference>
<evidence type="ECO:0000256" key="5">
    <source>
        <dbReference type="PIRSR" id="PIRSR610972-4"/>
    </source>
</evidence>
<feature type="binding site" evidence="4">
    <location>
        <position position="172"/>
    </location>
    <ligand>
        <name>Mg(2+)</name>
        <dbReference type="ChEBI" id="CHEBI:18420"/>
    </ligand>
</feature>
<comment type="cofactor">
    <cofactor evidence="4">
        <name>Mg(2+)</name>
        <dbReference type="ChEBI" id="CHEBI:18420"/>
    </cofactor>
    <text evidence="4">Binds 2 magnesium ions per subunit.</text>
</comment>
<keyword evidence="4" id="KW-0479">Metal-binding</keyword>
<dbReference type="Gene3D" id="3.40.50.1000">
    <property type="entry name" value="HAD superfamily/HAD-like"/>
    <property type="match status" value="1"/>
</dbReference>
<dbReference type="InterPro" id="IPR036412">
    <property type="entry name" value="HAD-like_sf"/>
</dbReference>
<feature type="binding site" evidence="3">
    <location>
        <begin position="46"/>
        <end position="51"/>
    </location>
    <ligand>
        <name>substrate</name>
    </ligand>
</feature>
<evidence type="ECO:0000256" key="4">
    <source>
        <dbReference type="PIRSR" id="PIRSR610972-3"/>
    </source>
</evidence>
<dbReference type="Proteomes" id="UP000092573">
    <property type="component" value="Chromosome"/>
</dbReference>